<dbReference type="Pfam" id="PF00092">
    <property type="entry name" value="VWA"/>
    <property type="match status" value="1"/>
</dbReference>
<keyword evidence="5" id="KW-1185">Reference proteome</keyword>
<sequence>MKKKLAAIGLSSLIAFTLMGCGGDEESSADAEPENTEETEEKNEETVEEVTNDESTDDFEVATSIEQIIEEEPGQYAGTKYNKAVVHRALDEMDFAGDDSFEVYAKILPLLNESETYKDMYQSTKEFNAEIESAISGTPEGLDLDGTEGGLPPANIVILLDASGSMSAVIDDRTKMGLAKDAINDFVASMPEGVHVGLRVFGHEGSSEKEDKEISCDSTELVYGLETYDSNTFNESLKQFEPTGYTPLAKAIEEAKGDFANAGDAQQNIVYVVSDGVEACGGNPVAAAKDLQESDIEAAVNIIGFDVSSSDQKELREIADVGGGSFETVHSASDFNRLWEKERVRLYNEWSSWTASNYNEVSSEQSSKLNELYSKESNFANLTFKEESRLKEAVQYLKNNEKIDNEVSQEVRSMVIQRQDVLEEFRDDMDALQDKIKEEGDRMKDTIQEKGDEMKEKYRN</sequence>
<evidence type="ECO:0000256" key="1">
    <source>
        <dbReference type="SAM" id="MobiDB-lite"/>
    </source>
</evidence>
<feature type="region of interest" description="Disordered" evidence="1">
    <location>
        <begin position="22"/>
        <end position="57"/>
    </location>
</feature>
<dbReference type="SMART" id="SM00327">
    <property type="entry name" value="VWA"/>
    <property type="match status" value="1"/>
</dbReference>
<dbReference type="RefSeq" id="WP_091658130.1">
    <property type="nucleotide sequence ID" value="NZ_FONT01000002.1"/>
</dbReference>
<protein>
    <submittedName>
        <fullName evidence="4">D-amino-acid dehydrogenase/Ca-activated chloride channel family protein</fullName>
    </submittedName>
</protein>
<evidence type="ECO:0000313" key="4">
    <source>
        <dbReference type="EMBL" id="SFE50957.1"/>
    </source>
</evidence>
<dbReference type="OrthoDB" id="9783818at2"/>
<dbReference type="Proteomes" id="UP000199516">
    <property type="component" value="Unassembled WGS sequence"/>
</dbReference>
<keyword evidence="2" id="KW-0732">Signal</keyword>
<feature type="compositionally biased region" description="Acidic residues" evidence="1">
    <location>
        <begin position="23"/>
        <end position="57"/>
    </location>
</feature>
<dbReference type="AlphaFoldDB" id="A0A1I2B4P5"/>
<name>A0A1I2B4P5_9BACI</name>
<dbReference type="InterPro" id="IPR036465">
    <property type="entry name" value="vWFA_dom_sf"/>
</dbReference>
<gene>
    <name evidence="4" type="ORF">SAMN05192532_10274</name>
</gene>
<feature type="signal peptide" evidence="2">
    <location>
        <begin position="1"/>
        <end position="20"/>
    </location>
</feature>
<dbReference type="PROSITE" id="PS50234">
    <property type="entry name" value="VWFA"/>
    <property type="match status" value="1"/>
</dbReference>
<dbReference type="InterPro" id="IPR002035">
    <property type="entry name" value="VWF_A"/>
</dbReference>
<dbReference type="Gene3D" id="3.40.50.410">
    <property type="entry name" value="von Willebrand factor, type A domain"/>
    <property type="match status" value="1"/>
</dbReference>
<dbReference type="STRING" id="930128.SAMN05192532_10274"/>
<evidence type="ECO:0000259" key="3">
    <source>
        <dbReference type="PROSITE" id="PS50234"/>
    </source>
</evidence>
<accession>A0A1I2B4P5</accession>
<organism evidence="4 5">
    <name type="scientific">Alteribacillus iranensis</name>
    <dbReference type="NCBI Taxonomy" id="930128"/>
    <lineage>
        <taxon>Bacteria</taxon>
        <taxon>Bacillati</taxon>
        <taxon>Bacillota</taxon>
        <taxon>Bacilli</taxon>
        <taxon>Bacillales</taxon>
        <taxon>Bacillaceae</taxon>
        <taxon>Alteribacillus</taxon>
    </lineage>
</organism>
<evidence type="ECO:0000256" key="2">
    <source>
        <dbReference type="SAM" id="SignalP"/>
    </source>
</evidence>
<feature type="chain" id="PRO_5039442174" evidence="2">
    <location>
        <begin position="21"/>
        <end position="460"/>
    </location>
</feature>
<dbReference type="PROSITE" id="PS51257">
    <property type="entry name" value="PROKAR_LIPOPROTEIN"/>
    <property type="match status" value="1"/>
</dbReference>
<feature type="domain" description="VWFA" evidence="3">
    <location>
        <begin position="155"/>
        <end position="350"/>
    </location>
</feature>
<dbReference type="SUPFAM" id="SSF53300">
    <property type="entry name" value="vWA-like"/>
    <property type="match status" value="1"/>
</dbReference>
<proteinExistence type="predicted"/>
<evidence type="ECO:0000313" key="5">
    <source>
        <dbReference type="Proteomes" id="UP000199516"/>
    </source>
</evidence>
<dbReference type="EMBL" id="FONT01000002">
    <property type="protein sequence ID" value="SFE50957.1"/>
    <property type="molecule type" value="Genomic_DNA"/>
</dbReference>
<feature type="region of interest" description="Disordered" evidence="1">
    <location>
        <begin position="434"/>
        <end position="460"/>
    </location>
</feature>
<reference evidence="4 5" key="1">
    <citation type="submission" date="2016-10" db="EMBL/GenBank/DDBJ databases">
        <authorList>
            <person name="de Groot N.N."/>
        </authorList>
    </citation>
    <scope>NUCLEOTIDE SEQUENCE [LARGE SCALE GENOMIC DNA]</scope>
    <source>
        <strain evidence="4 5">DSM 23995</strain>
    </source>
</reference>